<evidence type="ECO:0000256" key="5">
    <source>
        <dbReference type="ARBA" id="ARBA00022777"/>
    </source>
</evidence>
<evidence type="ECO:0000313" key="8">
    <source>
        <dbReference type="EMBL" id="GFQ00251.1"/>
    </source>
</evidence>
<dbReference type="InterPro" id="IPR008145">
    <property type="entry name" value="GK/Ca_channel_bsu"/>
</dbReference>
<dbReference type="Pfam" id="PF00625">
    <property type="entry name" value="Guanylate_kin"/>
    <property type="match status" value="1"/>
</dbReference>
<dbReference type="GO" id="GO:0004385">
    <property type="term" value="F:GMP kinase activity"/>
    <property type="evidence" value="ECO:0007669"/>
    <property type="project" value="UniProtKB-EC"/>
</dbReference>
<comment type="caution">
    <text evidence="8">The sequence shown here is derived from an EMBL/GenBank/DDBJ whole genome shotgun (WGS) entry which is preliminary data.</text>
</comment>
<dbReference type="SMART" id="SM00072">
    <property type="entry name" value="GuKc"/>
    <property type="match status" value="1"/>
</dbReference>
<dbReference type="Proteomes" id="UP000653305">
    <property type="component" value="Unassembled WGS sequence"/>
</dbReference>
<keyword evidence="5 8" id="KW-0418">Kinase</keyword>
<evidence type="ECO:0000256" key="6">
    <source>
        <dbReference type="ARBA" id="ARBA00022840"/>
    </source>
</evidence>
<evidence type="ECO:0000256" key="1">
    <source>
        <dbReference type="ARBA" id="ARBA00005790"/>
    </source>
</evidence>
<organism evidence="8 9">
    <name type="scientific">Phtheirospermum japonicum</name>
    <dbReference type="NCBI Taxonomy" id="374723"/>
    <lineage>
        <taxon>Eukaryota</taxon>
        <taxon>Viridiplantae</taxon>
        <taxon>Streptophyta</taxon>
        <taxon>Embryophyta</taxon>
        <taxon>Tracheophyta</taxon>
        <taxon>Spermatophyta</taxon>
        <taxon>Magnoliopsida</taxon>
        <taxon>eudicotyledons</taxon>
        <taxon>Gunneridae</taxon>
        <taxon>Pentapetalae</taxon>
        <taxon>asterids</taxon>
        <taxon>lamiids</taxon>
        <taxon>Lamiales</taxon>
        <taxon>Orobanchaceae</taxon>
        <taxon>Orobanchaceae incertae sedis</taxon>
        <taxon>Phtheirospermum</taxon>
    </lineage>
</organism>
<comment type="similarity">
    <text evidence="1">Belongs to the guanylate kinase family.</text>
</comment>
<dbReference type="PROSITE" id="PS50052">
    <property type="entry name" value="GUANYLATE_KINASE_2"/>
    <property type="match status" value="1"/>
</dbReference>
<dbReference type="FunFam" id="3.30.63.10:FF:000002">
    <property type="entry name" value="Guanylate kinase 1"/>
    <property type="match status" value="1"/>
</dbReference>
<keyword evidence="3" id="KW-0808">Transferase</keyword>
<evidence type="ECO:0000313" key="9">
    <source>
        <dbReference type="Proteomes" id="UP000653305"/>
    </source>
</evidence>
<dbReference type="Gene3D" id="3.40.50.300">
    <property type="entry name" value="P-loop containing nucleotide triphosphate hydrolases"/>
    <property type="match status" value="1"/>
</dbReference>
<evidence type="ECO:0000256" key="4">
    <source>
        <dbReference type="ARBA" id="ARBA00022741"/>
    </source>
</evidence>
<dbReference type="PANTHER" id="PTHR23117:SF13">
    <property type="entry name" value="GUANYLATE KINASE"/>
    <property type="match status" value="1"/>
</dbReference>
<name>A0A830CKA9_9LAMI</name>
<dbReference type="InterPro" id="IPR008144">
    <property type="entry name" value="Guanylate_kin-like_dom"/>
</dbReference>
<dbReference type="PANTHER" id="PTHR23117">
    <property type="entry name" value="GUANYLATE KINASE-RELATED"/>
    <property type="match status" value="1"/>
</dbReference>
<reference evidence="8" key="1">
    <citation type="submission" date="2020-07" db="EMBL/GenBank/DDBJ databases">
        <title>Ethylene signaling mediates host invasion by parasitic plants.</title>
        <authorList>
            <person name="Yoshida S."/>
        </authorList>
    </citation>
    <scope>NUCLEOTIDE SEQUENCE</scope>
    <source>
        <strain evidence="8">Okayama</strain>
    </source>
</reference>
<evidence type="ECO:0000259" key="7">
    <source>
        <dbReference type="PROSITE" id="PS50052"/>
    </source>
</evidence>
<dbReference type="AlphaFoldDB" id="A0A830CKA9"/>
<keyword evidence="6" id="KW-0067">ATP-binding</keyword>
<sequence>MQEFPSTFGFSLSHTTCAPRKNEQNGVHYHFTERGVMEKDIEDGKFLEFSAVHGNLYGTSVEAVDAVSGKGKRCILDIDVLGARTVRASSLEAIFIFISPPSFDKLEHRLRVRATETEEQIQKHLRNAKSGLEQSNSSGQIDYILVNDDLETCYEKLKVNFCQHLNITA</sequence>
<dbReference type="OrthoDB" id="1685298at2759"/>
<dbReference type="CDD" id="cd00071">
    <property type="entry name" value="GMPK"/>
    <property type="match status" value="1"/>
</dbReference>
<dbReference type="EC" id="2.7.4.8" evidence="2"/>
<accession>A0A830CKA9</accession>
<keyword evidence="9" id="KW-1185">Reference proteome</keyword>
<dbReference type="NCBIfam" id="TIGR03263">
    <property type="entry name" value="guanyl_kin"/>
    <property type="match status" value="1"/>
</dbReference>
<feature type="domain" description="Guanylate kinase-like" evidence="7">
    <location>
        <begin position="1"/>
        <end position="162"/>
    </location>
</feature>
<gene>
    <name evidence="8" type="ORF">PHJA_002169100</name>
</gene>
<dbReference type="GO" id="GO:0005829">
    <property type="term" value="C:cytosol"/>
    <property type="evidence" value="ECO:0007669"/>
    <property type="project" value="TreeGrafter"/>
</dbReference>
<evidence type="ECO:0000256" key="3">
    <source>
        <dbReference type="ARBA" id="ARBA00022679"/>
    </source>
</evidence>
<protein>
    <recommendedName>
        <fullName evidence="2">guanylate kinase</fullName>
        <ecNumber evidence="2">2.7.4.8</ecNumber>
    </recommendedName>
</protein>
<dbReference type="SUPFAM" id="SSF52540">
    <property type="entry name" value="P-loop containing nucleoside triphosphate hydrolases"/>
    <property type="match status" value="1"/>
</dbReference>
<proteinExistence type="inferred from homology"/>
<dbReference type="InterPro" id="IPR027417">
    <property type="entry name" value="P-loop_NTPase"/>
</dbReference>
<dbReference type="EMBL" id="BMAC01000620">
    <property type="protein sequence ID" value="GFQ00251.1"/>
    <property type="molecule type" value="Genomic_DNA"/>
</dbReference>
<dbReference type="GO" id="GO:0005524">
    <property type="term" value="F:ATP binding"/>
    <property type="evidence" value="ECO:0007669"/>
    <property type="project" value="UniProtKB-KW"/>
</dbReference>
<dbReference type="Gene3D" id="3.30.63.10">
    <property type="entry name" value="Guanylate Kinase phosphate binding domain"/>
    <property type="match status" value="1"/>
</dbReference>
<evidence type="ECO:0000256" key="2">
    <source>
        <dbReference type="ARBA" id="ARBA00012961"/>
    </source>
</evidence>
<dbReference type="InterPro" id="IPR017665">
    <property type="entry name" value="Guanylate_kinase"/>
</dbReference>
<keyword evidence="4" id="KW-0547">Nucleotide-binding</keyword>